<sequence length="343" mass="39083">MSFQTQKLLSKVNVLPVTSSWKKLKSCYQRSTFCQSPVLGRNSKVVIKGQRSASHQFLEETQKLLSKVNVLPVTSSWKKLKSCYQRSTFCQSPVLGRNSKVVIKGQRSASHQFLEETQKLLSKVNVLPVTSSWKKLKSCYQRSTFCQSPVLGRNSKVVIKGQRSASHQFLEETQKLLSKVNVLPVTSSWKKLKKLLSKVNVLPVTSSWKKLKSCYQRSTFCQSPVLGRNSKVVIKGQRSASHQFLEETQKLLSKVNVLPVTSSWKKLKSCYQRSTFCQSPVLGRNSKVVIKGQRSASHQFLEETQKSKVVMFRNVVFITWSLVPTRQNFRILDKHPINSQVNE</sequence>
<dbReference type="AlphaFoldDB" id="A0AAE0YQZ6"/>
<accession>A0AAE0YQZ6</accession>
<gene>
    <name evidence="1" type="ORF">RRG08_055467</name>
</gene>
<comment type="caution">
    <text evidence="1">The sequence shown here is derived from an EMBL/GenBank/DDBJ whole genome shotgun (WGS) entry which is preliminary data.</text>
</comment>
<reference evidence="1" key="1">
    <citation type="journal article" date="2023" name="G3 (Bethesda)">
        <title>A reference genome for the long-term kleptoplast-retaining sea slug Elysia crispata morphotype clarki.</title>
        <authorList>
            <person name="Eastman K.E."/>
            <person name="Pendleton A.L."/>
            <person name="Shaikh M.A."/>
            <person name="Suttiyut T."/>
            <person name="Ogas R."/>
            <person name="Tomko P."/>
            <person name="Gavelis G."/>
            <person name="Widhalm J.R."/>
            <person name="Wisecaver J.H."/>
        </authorList>
    </citation>
    <scope>NUCLEOTIDE SEQUENCE</scope>
    <source>
        <strain evidence="1">ECLA1</strain>
    </source>
</reference>
<organism evidence="1 2">
    <name type="scientific">Elysia crispata</name>
    <name type="common">lettuce slug</name>
    <dbReference type="NCBI Taxonomy" id="231223"/>
    <lineage>
        <taxon>Eukaryota</taxon>
        <taxon>Metazoa</taxon>
        <taxon>Spiralia</taxon>
        <taxon>Lophotrochozoa</taxon>
        <taxon>Mollusca</taxon>
        <taxon>Gastropoda</taxon>
        <taxon>Heterobranchia</taxon>
        <taxon>Euthyneura</taxon>
        <taxon>Panpulmonata</taxon>
        <taxon>Sacoglossa</taxon>
        <taxon>Placobranchoidea</taxon>
        <taxon>Plakobranchidae</taxon>
        <taxon>Elysia</taxon>
    </lineage>
</organism>
<protein>
    <submittedName>
        <fullName evidence="1">Uncharacterized protein</fullName>
    </submittedName>
</protein>
<evidence type="ECO:0000313" key="2">
    <source>
        <dbReference type="Proteomes" id="UP001283361"/>
    </source>
</evidence>
<dbReference type="Proteomes" id="UP001283361">
    <property type="component" value="Unassembled WGS sequence"/>
</dbReference>
<dbReference type="EMBL" id="JAWDGP010005636">
    <property type="protein sequence ID" value="KAK3754803.1"/>
    <property type="molecule type" value="Genomic_DNA"/>
</dbReference>
<keyword evidence="2" id="KW-1185">Reference proteome</keyword>
<evidence type="ECO:0000313" key="1">
    <source>
        <dbReference type="EMBL" id="KAK3754803.1"/>
    </source>
</evidence>
<proteinExistence type="predicted"/>
<name>A0AAE0YQZ6_9GAST</name>